<accession>A0A073CB60</accession>
<evidence type="ECO:0000256" key="2">
    <source>
        <dbReference type="ARBA" id="ARBA00013194"/>
    </source>
</evidence>
<proteinExistence type="predicted"/>
<dbReference type="PROSITE" id="PS50198">
    <property type="entry name" value="PPIC_PPIASE_2"/>
    <property type="match status" value="1"/>
</dbReference>
<protein>
    <recommendedName>
        <fullName evidence="2">peptidylprolyl isomerase</fullName>
        <ecNumber evidence="2">5.2.1.8</ecNumber>
    </recommendedName>
</protein>
<dbReference type="Gene3D" id="3.10.50.40">
    <property type="match status" value="1"/>
</dbReference>
<dbReference type="PATRIC" id="fig|388467.6.peg.299"/>
<feature type="domain" description="PpiC" evidence="7">
    <location>
        <begin position="121"/>
        <end position="212"/>
    </location>
</feature>
<sequence length="246" mass="29130">MVMVQLSKDSLDNEEIIGFLKQNLEFKQFYQKILFQKVINQVAEERAITVTAEEIQSQANQQRHEKRLEKAADTLAWLADQMITSDDWEAGIREHLLAQKLAESLFAKDVEKYFIQNRLNFEQVSLYQIIVSYERLARELFYQIEEEEISFYHAAHLYDIDPRRREQCGYEGKLYRWGLKADFAAIVFGSNPGEILTPVKTDQGYHLILVEEFIQAELTPQRYQEILQKLFKDWLASELNYRLYNT</sequence>
<evidence type="ECO:0000256" key="3">
    <source>
        <dbReference type="ARBA" id="ARBA00022729"/>
    </source>
</evidence>
<evidence type="ECO:0000256" key="4">
    <source>
        <dbReference type="ARBA" id="ARBA00023110"/>
    </source>
</evidence>
<evidence type="ECO:0000256" key="5">
    <source>
        <dbReference type="ARBA" id="ARBA00023235"/>
    </source>
</evidence>
<name>A0A073CB60_PLAA1</name>
<dbReference type="InterPro" id="IPR050245">
    <property type="entry name" value="PrsA_foldase"/>
</dbReference>
<dbReference type="Proteomes" id="UP000027395">
    <property type="component" value="Chromosome"/>
</dbReference>
<keyword evidence="3" id="KW-0732">Signal</keyword>
<dbReference type="RefSeq" id="WP_341271654.1">
    <property type="nucleotide sequence ID" value="NZ_CM002803.1"/>
</dbReference>
<dbReference type="EC" id="5.2.1.8" evidence="2"/>
<dbReference type="HOGENOM" id="CLU_082394_1_0_3"/>
<evidence type="ECO:0000256" key="6">
    <source>
        <dbReference type="PROSITE-ProRule" id="PRU00278"/>
    </source>
</evidence>
<dbReference type="SUPFAM" id="SSF54534">
    <property type="entry name" value="FKBP-like"/>
    <property type="match status" value="1"/>
</dbReference>
<dbReference type="eggNOG" id="COG0760">
    <property type="taxonomic scope" value="Bacteria"/>
</dbReference>
<evidence type="ECO:0000256" key="1">
    <source>
        <dbReference type="ARBA" id="ARBA00000971"/>
    </source>
</evidence>
<dbReference type="Pfam" id="PF00639">
    <property type="entry name" value="Rotamase"/>
    <property type="match status" value="1"/>
</dbReference>
<dbReference type="InterPro" id="IPR046357">
    <property type="entry name" value="PPIase_dom_sf"/>
</dbReference>
<evidence type="ECO:0000313" key="9">
    <source>
        <dbReference type="Proteomes" id="UP000027395"/>
    </source>
</evidence>
<dbReference type="EMBL" id="CM002803">
    <property type="protein sequence ID" value="KEI65569.1"/>
    <property type="molecule type" value="Genomic_DNA"/>
</dbReference>
<keyword evidence="4 6" id="KW-0697">Rotamase</keyword>
<dbReference type="InterPro" id="IPR000297">
    <property type="entry name" value="PPIase_PpiC"/>
</dbReference>
<dbReference type="SUPFAM" id="SSF109998">
    <property type="entry name" value="Triger factor/SurA peptide-binding domain-like"/>
    <property type="match status" value="1"/>
</dbReference>
<dbReference type="PANTHER" id="PTHR47245:SF1">
    <property type="entry name" value="FOLDASE PROTEIN PRSA"/>
    <property type="match status" value="1"/>
</dbReference>
<keyword evidence="9" id="KW-1185">Reference proteome</keyword>
<dbReference type="PANTHER" id="PTHR47245">
    <property type="entry name" value="PEPTIDYLPROLYL ISOMERASE"/>
    <property type="match status" value="1"/>
</dbReference>
<dbReference type="GO" id="GO:0003755">
    <property type="term" value="F:peptidyl-prolyl cis-trans isomerase activity"/>
    <property type="evidence" value="ECO:0007669"/>
    <property type="project" value="UniProtKB-KW"/>
</dbReference>
<dbReference type="InterPro" id="IPR027304">
    <property type="entry name" value="Trigger_fact/SurA_dom_sf"/>
</dbReference>
<comment type="catalytic activity">
    <reaction evidence="1">
        <text>[protein]-peptidylproline (omega=180) = [protein]-peptidylproline (omega=0)</text>
        <dbReference type="Rhea" id="RHEA:16237"/>
        <dbReference type="Rhea" id="RHEA-COMP:10747"/>
        <dbReference type="Rhea" id="RHEA-COMP:10748"/>
        <dbReference type="ChEBI" id="CHEBI:83833"/>
        <dbReference type="ChEBI" id="CHEBI:83834"/>
        <dbReference type="EC" id="5.2.1.8"/>
    </reaction>
</comment>
<gene>
    <name evidence="8" type="ORF">A19Y_0348</name>
</gene>
<organism evidence="8 9">
    <name type="scientific">Planktothrix agardhii (strain NIVA-CYA 126/8)</name>
    <dbReference type="NCBI Taxonomy" id="388467"/>
    <lineage>
        <taxon>Bacteria</taxon>
        <taxon>Bacillati</taxon>
        <taxon>Cyanobacteriota</taxon>
        <taxon>Cyanophyceae</taxon>
        <taxon>Oscillatoriophycideae</taxon>
        <taxon>Oscillatoriales</taxon>
        <taxon>Microcoleaceae</taxon>
        <taxon>Planktothrix</taxon>
    </lineage>
</organism>
<dbReference type="STRING" id="388467.A19Y_0348"/>
<keyword evidence="5 6" id="KW-0413">Isomerase</keyword>
<evidence type="ECO:0000313" key="8">
    <source>
        <dbReference type="EMBL" id="KEI65569.1"/>
    </source>
</evidence>
<evidence type="ECO:0000259" key="7">
    <source>
        <dbReference type="PROSITE" id="PS50198"/>
    </source>
</evidence>
<reference evidence="8 9" key="1">
    <citation type="journal article" date="2014" name="Appl. Environ. Microbiol.">
        <title>Elucidation of insertion elements encoded on plasmids and in vitro construction of shuttle vectors from the toxic cyanobacterium Planktothrix.</title>
        <authorList>
            <person name="Christiansen G."/>
            <person name="Goesmann A."/>
            <person name="Kurmayer R."/>
        </authorList>
    </citation>
    <scope>NUCLEOTIDE SEQUENCE [LARGE SCALE GENOMIC DNA]</scope>
    <source>
        <strain evidence="8 9">NIVA-CYA 126/8</strain>
    </source>
</reference>
<dbReference type="AlphaFoldDB" id="A0A073CB60"/>